<proteinExistence type="predicted"/>
<evidence type="ECO:0000256" key="1">
    <source>
        <dbReference type="SAM" id="MobiDB-lite"/>
    </source>
</evidence>
<evidence type="ECO:0000313" key="2">
    <source>
        <dbReference type="EMBL" id="JAD93794.1"/>
    </source>
</evidence>
<feature type="compositionally biased region" description="Basic and acidic residues" evidence="1">
    <location>
        <begin position="9"/>
        <end position="30"/>
    </location>
</feature>
<sequence>MTTTADATDESRTRHDSMRDGPKKKEGENL</sequence>
<dbReference type="AlphaFoldDB" id="A0A0A9DZ09"/>
<reference evidence="2" key="1">
    <citation type="submission" date="2014-09" db="EMBL/GenBank/DDBJ databases">
        <authorList>
            <person name="Magalhaes I.L.F."/>
            <person name="Oliveira U."/>
            <person name="Santos F.R."/>
            <person name="Vidigal T.H.D.A."/>
            <person name="Brescovit A.D."/>
            <person name="Santos A.J."/>
        </authorList>
    </citation>
    <scope>NUCLEOTIDE SEQUENCE</scope>
    <source>
        <tissue evidence="2">Shoot tissue taken approximately 20 cm above the soil surface</tissue>
    </source>
</reference>
<organism evidence="2">
    <name type="scientific">Arundo donax</name>
    <name type="common">Giant reed</name>
    <name type="synonym">Donax arundinaceus</name>
    <dbReference type="NCBI Taxonomy" id="35708"/>
    <lineage>
        <taxon>Eukaryota</taxon>
        <taxon>Viridiplantae</taxon>
        <taxon>Streptophyta</taxon>
        <taxon>Embryophyta</taxon>
        <taxon>Tracheophyta</taxon>
        <taxon>Spermatophyta</taxon>
        <taxon>Magnoliopsida</taxon>
        <taxon>Liliopsida</taxon>
        <taxon>Poales</taxon>
        <taxon>Poaceae</taxon>
        <taxon>PACMAD clade</taxon>
        <taxon>Arundinoideae</taxon>
        <taxon>Arundineae</taxon>
        <taxon>Arundo</taxon>
    </lineage>
</organism>
<protein>
    <submittedName>
        <fullName evidence="2">Uncharacterized protein</fullName>
    </submittedName>
</protein>
<dbReference type="EMBL" id="GBRH01204101">
    <property type="protein sequence ID" value="JAD93794.1"/>
    <property type="molecule type" value="Transcribed_RNA"/>
</dbReference>
<accession>A0A0A9DZ09</accession>
<name>A0A0A9DZ09_ARUDO</name>
<reference evidence="2" key="2">
    <citation type="journal article" date="2015" name="Data Brief">
        <title>Shoot transcriptome of the giant reed, Arundo donax.</title>
        <authorList>
            <person name="Barrero R.A."/>
            <person name="Guerrero F.D."/>
            <person name="Moolhuijzen P."/>
            <person name="Goolsby J.A."/>
            <person name="Tidwell J."/>
            <person name="Bellgard S.E."/>
            <person name="Bellgard M.I."/>
        </authorList>
    </citation>
    <scope>NUCLEOTIDE SEQUENCE</scope>
    <source>
        <tissue evidence="2">Shoot tissue taken approximately 20 cm above the soil surface</tissue>
    </source>
</reference>
<feature type="region of interest" description="Disordered" evidence="1">
    <location>
        <begin position="1"/>
        <end position="30"/>
    </location>
</feature>